<proteinExistence type="predicted"/>
<dbReference type="CDD" id="cd18793">
    <property type="entry name" value="SF2_C_SNF"/>
    <property type="match status" value="1"/>
</dbReference>
<dbReference type="PANTHER" id="PTHR45626">
    <property type="entry name" value="TRANSCRIPTION TERMINATION FACTOR 2-RELATED"/>
    <property type="match status" value="1"/>
</dbReference>
<dbReference type="InterPro" id="IPR000330">
    <property type="entry name" value="SNF2_N"/>
</dbReference>
<accession>A0A6A4JSP8</accession>
<dbReference type="Gene3D" id="3.40.50.300">
    <property type="entry name" value="P-loop containing nucleotide triphosphate hydrolases"/>
    <property type="match status" value="1"/>
</dbReference>
<dbReference type="Gene3D" id="3.40.50.10810">
    <property type="entry name" value="Tandem AAA-ATPase domain"/>
    <property type="match status" value="1"/>
</dbReference>
<dbReference type="AlphaFoldDB" id="A0A6A4JSP8"/>
<dbReference type="InterPro" id="IPR038718">
    <property type="entry name" value="SNF2-like_sf"/>
</dbReference>
<dbReference type="GO" id="GO:0008094">
    <property type="term" value="F:ATP-dependent activity, acting on DNA"/>
    <property type="evidence" value="ECO:0007669"/>
    <property type="project" value="TreeGrafter"/>
</dbReference>
<dbReference type="InterPro" id="IPR027417">
    <property type="entry name" value="P-loop_NTPase"/>
</dbReference>
<dbReference type="GO" id="GO:0006281">
    <property type="term" value="P:DNA repair"/>
    <property type="evidence" value="ECO:0007669"/>
    <property type="project" value="TreeGrafter"/>
</dbReference>
<dbReference type="InterPro" id="IPR014001">
    <property type="entry name" value="Helicase_ATP-bd"/>
</dbReference>
<dbReference type="InterPro" id="IPR049730">
    <property type="entry name" value="SNF2/RAD54-like_C"/>
</dbReference>
<dbReference type="Pfam" id="PF00176">
    <property type="entry name" value="SNF2-rel_dom"/>
    <property type="match status" value="1"/>
</dbReference>
<organism evidence="4 5">
    <name type="scientific">Apolygus lucorum</name>
    <name type="common">Small green plant bug</name>
    <name type="synonym">Lygocoris lucorum</name>
    <dbReference type="NCBI Taxonomy" id="248454"/>
    <lineage>
        <taxon>Eukaryota</taxon>
        <taxon>Metazoa</taxon>
        <taxon>Ecdysozoa</taxon>
        <taxon>Arthropoda</taxon>
        <taxon>Hexapoda</taxon>
        <taxon>Insecta</taxon>
        <taxon>Pterygota</taxon>
        <taxon>Neoptera</taxon>
        <taxon>Paraneoptera</taxon>
        <taxon>Hemiptera</taxon>
        <taxon>Heteroptera</taxon>
        <taxon>Panheteroptera</taxon>
        <taxon>Cimicomorpha</taxon>
        <taxon>Miridae</taxon>
        <taxon>Mirini</taxon>
        <taxon>Apolygus</taxon>
    </lineage>
</organism>
<dbReference type="GO" id="GO:0016787">
    <property type="term" value="F:hydrolase activity"/>
    <property type="evidence" value="ECO:0007669"/>
    <property type="project" value="UniProtKB-KW"/>
</dbReference>
<dbReference type="Proteomes" id="UP000466442">
    <property type="component" value="Unassembled WGS sequence"/>
</dbReference>
<dbReference type="InterPro" id="IPR001650">
    <property type="entry name" value="Helicase_C-like"/>
</dbReference>
<sequence>MSPSHLNLHIISDDESNSCVHYISSDDELECLPERVPFQSCPKSRSVLQELSNNHKSEITTGLLISGPQTEIPSISPISKKYDVLDTRGVRLARAFSNTYTNPVGNVQRCKEVEKNHHKQTVTKAHTFSIFNRRFYLPKAHELPAKMGNQALTTFRGQQHDMLNSLKDLHSSLKNIPKPCARVSQPKCLKVLLLEHQCSALAWLLWRETEQPAGGIMADDMGLGKTLQMISLILKTNEIKENSNLHAQFVHRNGGGTLVVCPTSVIGHWYSELHTHVKKRSLSVHLYHGRTRNRNTSRIKDYDVVLTTYGTIQKGGDYDPVKSITWDRIILDEAHVIRNYKSQTASSIFRLKATKKWALTGTPVHNKSDDYYALVKFVGLKAFSDIAIWRKFVGNNHESGKQRLTVISSAIMLRRTKEDIKQSDENCKLTQKTVKEIKVELDPEEFKLYEKISHMSKDILARFIQEQAEKECEITSFPKTTKTQIHAEVLEMFGGNPNLEKWYKNFISLEKVNTHKILVLLLRLRQLCCHPYLIGGFFEKRDFQSDFVSEVSKDLTGRARSPSLFEVSNEEIADRSPTFTQEIPLFEGEMKMSSKIKAILICLKRILSNPLEDKVVVVSQWTYFLRLIEKFIKEKLRVTCLSLNGIVPMNTRQRIVDLFNSNSMQHRVLLLSLTAGGVGLNLVGGNHLLFVDLHWNPQMEMQAADRVYRFGQMKDVIIYKFICEGTIEERILKLQHYKLSLADGILGSDLNKKYKLTIEDMKLLFGMEDARD</sequence>
<name>A0A6A4JSP8_APOLU</name>
<reference evidence="4" key="1">
    <citation type="journal article" date="2021" name="Mol. Ecol. Resour.">
        <title>Apolygus lucorum genome provides insights into omnivorousness and mesophyll feeding.</title>
        <authorList>
            <person name="Liu Y."/>
            <person name="Liu H."/>
            <person name="Wang H."/>
            <person name="Huang T."/>
            <person name="Liu B."/>
            <person name="Yang B."/>
            <person name="Yin L."/>
            <person name="Li B."/>
            <person name="Zhang Y."/>
            <person name="Zhang S."/>
            <person name="Jiang F."/>
            <person name="Zhang X."/>
            <person name="Ren Y."/>
            <person name="Wang B."/>
            <person name="Wang S."/>
            <person name="Lu Y."/>
            <person name="Wu K."/>
            <person name="Fan W."/>
            <person name="Wang G."/>
        </authorList>
    </citation>
    <scope>NUCLEOTIDE SEQUENCE</scope>
    <source>
        <strain evidence="4">12Hb</strain>
    </source>
</reference>
<dbReference type="PANTHER" id="PTHR45626:SF50">
    <property type="entry name" value="TRANSCRIPTION TERMINATION FACTOR 2"/>
    <property type="match status" value="1"/>
</dbReference>
<dbReference type="SMART" id="SM00490">
    <property type="entry name" value="HELICc"/>
    <property type="match status" value="1"/>
</dbReference>
<evidence type="ECO:0000256" key="2">
    <source>
        <dbReference type="ARBA" id="ARBA00022801"/>
    </source>
</evidence>
<dbReference type="PROSITE" id="PS51194">
    <property type="entry name" value="HELICASE_CTER"/>
    <property type="match status" value="1"/>
</dbReference>
<keyword evidence="2" id="KW-0378">Hydrolase</keyword>
<dbReference type="OrthoDB" id="423559at2759"/>
<evidence type="ECO:0000256" key="1">
    <source>
        <dbReference type="ARBA" id="ARBA00022741"/>
    </source>
</evidence>
<evidence type="ECO:0008006" key="6">
    <source>
        <dbReference type="Google" id="ProtNLM"/>
    </source>
</evidence>
<dbReference type="InterPro" id="IPR050628">
    <property type="entry name" value="SNF2_RAD54_helicase_TF"/>
</dbReference>
<evidence type="ECO:0000313" key="5">
    <source>
        <dbReference type="Proteomes" id="UP000466442"/>
    </source>
</evidence>
<dbReference type="GO" id="GO:0005524">
    <property type="term" value="F:ATP binding"/>
    <property type="evidence" value="ECO:0007669"/>
    <property type="project" value="UniProtKB-KW"/>
</dbReference>
<gene>
    <name evidence="4" type="ORF">GE061_011404</name>
</gene>
<dbReference type="Pfam" id="PF00271">
    <property type="entry name" value="Helicase_C"/>
    <property type="match status" value="1"/>
</dbReference>
<evidence type="ECO:0000313" key="4">
    <source>
        <dbReference type="EMBL" id="KAF6213682.1"/>
    </source>
</evidence>
<comment type="caution">
    <text evidence="4">The sequence shown here is derived from an EMBL/GenBank/DDBJ whole genome shotgun (WGS) entry which is preliminary data.</text>
</comment>
<dbReference type="EMBL" id="WIXP02000003">
    <property type="protein sequence ID" value="KAF6213682.1"/>
    <property type="molecule type" value="Genomic_DNA"/>
</dbReference>
<dbReference type="SMART" id="SM00487">
    <property type="entry name" value="DEXDc"/>
    <property type="match status" value="1"/>
</dbReference>
<keyword evidence="3" id="KW-0067">ATP-binding</keyword>
<dbReference type="SUPFAM" id="SSF52540">
    <property type="entry name" value="P-loop containing nucleoside triphosphate hydrolases"/>
    <property type="match status" value="2"/>
</dbReference>
<protein>
    <recommendedName>
        <fullName evidence="6">Helicase ATP-binding domain-containing protein</fullName>
    </recommendedName>
</protein>
<dbReference type="GO" id="GO:0005634">
    <property type="term" value="C:nucleus"/>
    <property type="evidence" value="ECO:0007669"/>
    <property type="project" value="TreeGrafter"/>
</dbReference>
<evidence type="ECO:0000256" key="3">
    <source>
        <dbReference type="ARBA" id="ARBA00022840"/>
    </source>
</evidence>
<keyword evidence="1" id="KW-0547">Nucleotide-binding</keyword>
<dbReference type="CDD" id="cd18008">
    <property type="entry name" value="DEXDc_SHPRH-like"/>
    <property type="match status" value="1"/>
</dbReference>
<keyword evidence="5" id="KW-1185">Reference proteome</keyword>
<dbReference type="PROSITE" id="PS51192">
    <property type="entry name" value="HELICASE_ATP_BIND_1"/>
    <property type="match status" value="1"/>
</dbReference>